<name>A0ABX5DKK6_9BACI</name>
<accession>A0ABX5DKK6</accession>
<keyword evidence="2" id="KW-1185">Reference proteome</keyword>
<proteinExistence type="predicted"/>
<dbReference type="RefSeq" id="WP_106102768.1">
    <property type="nucleotide sequence ID" value="NZ_PVRR01000015.1"/>
</dbReference>
<dbReference type="Proteomes" id="UP000239236">
    <property type="component" value="Unassembled WGS sequence"/>
</dbReference>
<protein>
    <submittedName>
        <fullName evidence="1">Uncharacterized protein</fullName>
    </submittedName>
</protein>
<comment type="caution">
    <text evidence="1">The sequence shown here is derived from an EMBL/GenBank/DDBJ whole genome shotgun (WGS) entry which is preliminary data.</text>
</comment>
<sequence length="59" mass="6940">MKRETRIQLESELEKVQSDVSNTKLHIHMLNLEKQKSERNLSELVNRKNKIIILLKGAN</sequence>
<gene>
    <name evidence="1" type="ORF">C6357_28775</name>
</gene>
<dbReference type="EMBL" id="PVRR01000015">
    <property type="protein sequence ID" value="PRT35468.1"/>
    <property type="molecule type" value="Genomic_DNA"/>
</dbReference>
<evidence type="ECO:0000313" key="2">
    <source>
        <dbReference type="Proteomes" id="UP000239236"/>
    </source>
</evidence>
<organism evidence="1 2">
    <name type="scientific">Bacillus wiedmannii</name>
    <dbReference type="NCBI Taxonomy" id="1890302"/>
    <lineage>
        <taxon>Bacteria</taxon>
        <taxon>Bacillati</taxon>
        <taxon>Bacillota</taxon>
        <taxon>Bacilli</taxon>
        <taxon>Bacillales</taxon>
        <taxon>Bacillaceae</taxon>
        <taxon>Bacillus</taxon>
        <taxon>Bacillus cereus group</taxon>
    </lineage>
</organism>
<reference evidence="1 2" key="1">
    <citation type="submission" date="2018-03" db="EMBL/GenBank/DDBJ databases">
        <title>Genotypic and phenotypic analysis of antagonistic Bacillus spp. isolated from rhizosphere soil of plants in Tibet.</title>
        <authorList>
            <person name="Borriss R."/>
            <person name="Lasch P."/>
            <person name="Wu L."/>
            <person name="Wu H."/>
            <person name="Gao X."/>
        </authorList>
    </citation>
    <scope>NUCLEOTIDE SEQUENCE [LARGE SCALE GENOMIC DNA]</scope>
    <source>
        <strain evidence="1 2">NMSW16</strain>
    </source>
</reference>
<evidence type="ECO:0000313" key="1">
    <source>
        <dbReference type="EMBL" id="PRT35468.1"/>
    </source>
</evidence>